<name>A0A515MH58_9CAUD</name>
<evidence type="ECO:0000313" key="2">
    <source>
        <dbReference type="Proteomes" id="UP000320647"/>
    </source>
</evidence>
<dbReference type="RefSeq" id="YP_010246111.1">
    <property type="nucleotide sequence ID" value="NC_060132.1"/>
</dbReference>
<dbReference type="EMBL" id="MK967378">
    <property type="protein sequence ID" value="QDM56013.1"/>
    <property type="molecule type" value="Genomic_DNA"/>
</dbReference>
<evidence type="ECO:0000313" key="1">
    <source>
        <dbReference type="EMBL" id="QDM56013.1"/>
    </source>
</evidence>
<dbReference type="GeneID" id="70080648"/>
<accession>A0A515MH58</accession>
<dbReference type="KEGG" id="vg:70080648"/>
<reference evidence="1 2" key="1">
    <citation type="submission" date="2019-05" db="EMBL/GenBank/DDBJ databases">
        <authorList>
            <person name="Burke A."/>
            <person name="Deelsnyder S."/>
            <person name="Fournier A."/>
            <person name="Low S."/>
            <person name="Murawski K."/>
            <person name="Worthington R."/>
            <person name="Molloy S.D."/>
            <person name="Garlena R.A."/>
            <person name="Russell D.A."/>
            <person name="Pope W.H."/>
            <person name="Jacobs-Sera D."/>
            <person name="Hatfull G.F."/>
        </authorList>
    </citation>
    <scope>NUCLEOTIDE SEQUENCE [LARGE SCALE GENOMIC DNA]</scope>
</reference>
<keyword evidence="2" id="KW-1185">Reference proteome</keyword>
<gene>
    <name evidence="1" type="primary">133</name>
    <name evidence="1" type="ORF">SEA_TRAX_133</name>
</gene>
<sequence>MGITDEAQTLIRKMVDELGTVWLNNIHGWSTREFEFKDAQEAINEAQEAAGRNPRLVLRLLSGNHRAADGTVSGEVDFRYFQQNYGDHLTDAGYTDCDVPAIDLVSFDANEEIIDSLVGDYSHLDEAGYIEDGDLRMEVENDWLAEAINGYLIDDIELTDEAVADHWSWTMEEHERRTIYYAALESIQWMAEFDGESPVFSKEDEGKILEFVTAAVIRDMSIAGERLEEIPGYDYLDDEGTQTQLTLTDGTKLLLEDFQVLKSPWGDAPSADYLKAKGVDGWMPRGAGNADPYIWILRSVNGTFAVACIDSTVLAQEAQEAQG</sequence>
<proteinExistence type="predicted"/>
<dbReference type="Proteomes" id="UP000320647">
    <property type="component" value="Segment"/>
</dbReference>
<organism evidence="1 2">
    <name type="scientific">Gordonia phage Trax</name>
    <dbReference type="NCBI Taxonomy" id="2591121"/>
    <lineage>
        <taxon>Viruses</taxon>
        <taxon>Duplodnaviria</taxon>
        <taxon>Heunggongvirae</taxon>
        <taxon>Uroviricota</taxon>
        <taxon>Caudoviricetes</taxon>
        <taxon>Deeyouvirinae</taxon>
        <taxon>Nevillevirus</taxon>
        <taxon>Nevillevirus trax</taxon>
    </lineage>
</organism>
<protein>
    <submittedName>
        <fullName evidence="1">Uncharacterized protein</fullName>
    </submittedName>
</protein>